<feature type="region of interest" description="Disordered" evidence="4">
    <location>
        <begin position="655"/>
        <end position="749"/>
    </location>
</feature>
<dbReference type="PROSITE" id="PS50297">
    <property type="entry name" value="ANK_REP_REGION"/>
    <property type="match status" value="1"/>
</dbReference>
<keyword evidence="1" id="KW-0677">Repeat</keyword>
<evidence type="ECO:0000256" key="4">
    <source>
        <dbReference type="SAM" id="MobiDB-lite"/>
    </source>
</evidence>
<dbReference type="Gene3D" id="1.25.40.20">
    <property type="entry name" value="Ankyrin repeat-containing domain"/>
    <property type="match status" value="1"/>
</dbReference>
<dbReference type="PANTHER" id="PTHR46680">
    <property type="entry name" value="NF-KAPPA-B INHIBITOR ALPHA"/>
    <property type="match status" value="1"/>
</dbReference>
<dbReference type="AlphaFoldDB" id="A0A1B6FY02"/>
<accession>A0A1B6FY02</accession>
<feature type="repeat" description="ANK" evidence="3">
    <location>
        <begin position="30"/>
        <end position="62"/>
    </location>
</feature>
<sequence>YSVKYGSSNLVRTLLDADGSRKVIDKFCRDGMAPLHLAAIGGHDDIIEMLIDANADINSKDMKSGRTPYFFAVEKENTSSANIFVKFKAKVNEPNFAGQHPPTKTLKVNQGDDVNKVENKSLENSASLKTPSHFVETTTNEIEKEIIEDSMVVEENGISGNSFTDLRVPVTEFKDQNCDISNLNRINEVPKNPPEHAVGALCRKSQDTSECNVSGPNSEHVYVPSPGTISIENQLSLSASCKPSHCPLSISGSPIPPLNYGPQEQHQCQNKSLLRDALEMRQKLIDSNHTEKQKDITETSKNPLVECVSECSDSVDTVIKTDTTKLVPKGSKNIVSCNATKVVPQMSKLNMICNTELHRNIPSVGDRKSKTDEIKKTRNYPLSRLFSQTLDIDKSFKSCENTINNSKTSSNLKPQDIIQPCVAKCVETYQPSTNLPYQIKETHGNLSHKFDVQYSDAKFVSSNGNTQKIMQHNVSECAETEQTPTIKSCQIMQSHQNSSLNLHSKLSNSKSLLSDAETIQSNASECAEIKHSSSNQFGETTEFHENSSQNSQDQSNDVEFVLSDDDDSDEEIFLSGFTAKPTAEGVEQCYKRTNLNNSTEGIDLDKHISNRNGLCLAQIDHNKQGTKSAVLNVNEEKEDHVESKKTNLEIENKVHRSKRKFSEEQLSNDESLSIDRRRSLRTSNASDSLVKKYAEGKSNQSTKQAKMSKALMDSKSIAVPSNKRSRKSQDNIKEKEEEVLIESTKRTNC</sequence>
<gene>
    <name evidence="5" type="ORF">g.15199</name>
</gene>
<evidence type="ECO:0000256" key="2">
    <source>
        <dbReference type="ARBA" id="ARBA00023043"/>
    </source>
</evidence>
<feature type="non-terminal residue" evidence="5">
    <location>
        <position position="1"/>
    </location>
</feature>
<proteinExistence type="predicted"/>
<dbReference type="GO" id="GO:0051059">
    <property type="term" value="F:NF-kappaB binding"/>
    <property type="evidence" value="ECO:0007669"/>
    <property type="project" value="TreeGrafter"/>
</dbReference>
<dbReference type="SUPFAM" id="SSF48403">
    <property type="entry name" value="Ankyrin repeat"/>
    <property type="match status" value="1"/>
</dbReference>
<dbReference type="EMBL" id="GECZ01014836">
    <property type="protein sequence ID" value="JAS54933.1"/>
    <property type="molecule type" value="Transcribed_RNA"/>
</dbReference>
<dbReference type="PANTHER" id="PTHR46680:SF2">
    <property type="entry name" value="NF-KAPPA-B INHIBITOR ZETA"/>
    <property type="match status" value="1"/>
</dbReference>
<dbReference type="GO" id="GO:0071356">
    <property type="term" value="P:cellular response to tumor necrosis factor"/>
    <property type="evidence" value="ECO:0007669"/>
    <property type="project" value="TreeGrafter"/>
</dbReference>
<dbReference type="Pfam" id="PF12796">
    <property type="entry name" value="Ank_2"/>
    <property type="match status" value="1"/>
</dbReference>
<dbReference type="SMART" id="SM00248">
    <property type="entry name" value="ANK"/>
    <property type="match status" value="2"/>
</dbReference>
<name>A0A1B6FY02_9HEMI</name>
<dbReference type="InterPro" id="IPR036770">
    <property type="entry name" value="Ankyrin_rpt-contain_sf"/>
</dbReference>
<organism evidence="5">
    <name type="scientific">Cuerna arida</name>
    <dbReference type="NCBI Taxonomy" id="1464854"/>
    <lineage>
        <taxon>Eukaryota</taxon>
        <taxon>Metazoa</taxon>
        <taxon>Ecdysozoa</taxon>
        <taxon>Arthropoda</taxon>
        <taxon>Hexapoda</taxon>
        <taxon>Insecta</taxon>
        <taxon>Pterygota</taxon>
        <taxon>Neoptera</taxon>
        <taxon>Paraneoptera</taxon>
        <taxon>Hemiptera</taxon>
        <taxon>Auchenorrhyncha</taxon>
        <taxon>Membracoidea</taxon>
        <taxon>Cicadellidae</taxon>
        <taxon>Cicadellinae</taxon>
        <taxon>Proconiini</taxon>
        <taxon>Cuerna</taxon>
    </lineage>
</organism>
<evidence type="ECO:0000256" key="1">
    <source>
        <dbReference type="ARBA" id="ARBA00022737"/>
    </source>
</evidence>
<reference evidence="5" key="1">
    <citation type="submission" date="2015-11" db="EMBL/GenBank/DDBJ databases">
        <title>De novo transcriptome assembly of four potential Pierce s Disease insect vectors from Arizona vineyards.</title>
        <authorList>
            <person name="Tassone E.E."/>
        </authorList>
    </citation>
    <scope>NUCLEOTIDE SEQUENCE</scope>
</reference>
<dbReference type="InterPro" id="IPR002110">
    <property type="entry name" value="Ankyrin_rpt"/>
</dbReference>
<evidence type="ECO:0000313" key="5">
    <source>
        <dbReference type="EMBL" id="JAS54933.1"/>
    </source>
</evidence>
<dbReference type="GO" id="GO:0005829">
    <property type="term" value="C:cytosol"/>
    <property type="evidence" value="ECO:0007669"/>
    <property type="project" value="TreeGrafter"/>
</dbReference>
<dbReference type="PROSITE" id="PS50088">
    <property type="entry name" value="ANK_REPEAT"/>
    <property type="match status" value="1"/>
</dbReference>
<protein>
    <submittedName>
        <fullName evidence="5">Uncharacterized protein</fullName>
    </submittedName>
</protein>
<keyword evidence="2 3" id="KW-0040">ANK repeat</keyword>
<feature type="compositionally biased region" description="Basic and acidic residues" evidence="4">
    <location>
        <begin position="727"/>
        <end position="738"/>
    </location>
</feature>
<evidence type="ECO:0000256" key="3">
    <source>
        <dbReference type="PROSITE-ProRule" id="PRU00023"/>
    </source>
</evidence>
<dbReference type="InterPro" id="IPR051070">
    <property type="entry name" value="NF-kappa-B_inhibitor"/>
</dbReference>